<evidence type="ECO:0000313" key="2">
    <source>
        <dbReference type="Proteomes" id="UP001610334"/>
    </source>
</evidence>
<reference evidence="1 2" key="1">
    <citation type="submission" date="2024-07" db="EMBL/GenBank/DDBJ databases">
        <title>Section-level genome sequencing and comparative genomics of Aspergillus sections Usti and Cavernicolus.</title>
        <authorList>
            <consortium name="Lawrence Berkeley National Laboratory"/>
            <person name="Nybo J.L."/>
            <person name="Vesth T.C."/>
            <person name="Theobald S."/>
            <person name="Frisvad J.C."/>
            <person name="Larsen T.O."/>
            <person name="Kjaerboelling I."/>
            <person name="Rothschild-Mancinelli K."/>
            <person name="Lyhne E.K."/>
            <person name="Kogle M.E."/>
            <person name="Barry K."/>
            <person name="Clum A."/>
            <person name="Na H."/>
            <person name="Ledsgaard L."/>
            <person name="Lin J."/>
            <person name="Lipzen A."/>
            <person name="Kuo A."/>
            <person name="Riley R."/>
            <person name="Mondo S."/>
            <person name="Labutti K."/>
            <person name="Haridas S."/>
            <person name="Pangalinan J."/>
            <person name="Salamov A.A."/>
            <person name="Simmons B.A."/>
            <person name="Magnuson J.K."/>
            <person name="Chen J."/>
            <person name="Drula E."/>
            <person name="Henrissat B."/>
            <person name="Wiebenga A."/>
            <person name="Lubbers R.J."/>
            <person name="Gomes A.C."/>
            <person name="Makela M.R."/>
            <person name="Stajich J."/>
            <person name="Grigoriev I.V."/>
            <person name="Mortensen U.H."/>
            <person name="De Vries R.P."/>
            <person name="Baker S.E."/>
            <person name="Andersen M.R."/>
        </authorList>
    </citation>
    <scope>NUCLEOTIDE SEQUENCE [LARGE SCALE GENOMIC DNA]</scope>
    <source>
        <strain evidence="1 2">CBS 588.65</strain>
    </source>
</reference>
<accession>A0ABR4I3W7</accession>
<evidence type="ECO:0000313" key="1">
    <source>
        <dbReference type="EMBL" id="KAL2821682.1"/>
    </source>
</evidence>
<keyword evidence="2" id="KW-1185">Reference proteome</keyword>
<gene>
    <name evidence="1" type="ORF">BJX63DRAFT_427678</name>
</gene>
<comment type="caution">
    <text evidence="1">The sequence shown here is derived from an EMBL/GenBank/DDBJ whole genome shotgun (WGS) entry which is preliminary data.</text>
</comment>
<dbReference type="EMBL" id="JBFXLT010000004">
    <property type="protein sequence ID" value="KAL2821682.1"/>
    <property type="molecule type" value="Genomic_DNA"/>
</dbReference>
<name>A0ABR4I3W7_9EURO</name>
<sequence>MADIKRKVQVHVGKFVDDLTFVINALLANDDPADRIRDILRVWEHYSQILKPHPVYLDLFQDWLVRIIDQQDGMAEAINIIRPPSPSLHVRPTVSSVPTGPGIIEWDPHEGDYPHPSETAVNEEKEEPDGIQCTILNCHMQAGIPSEAHLVYTDREPHPTPRHLSIWSAEFCSPTADTENPSHRIQNSVILAALLFLDTYTKTPGILQTMFPSDADFPHFAPVNLEDKFIAFIRQRARDAPEKGWAYRYALRRLVKGIPAQILRDLIWSFLDTLEADPSASNYSTLQFRTFDLIEILLHTDKPQLATDIVVQAWKDFANSLPCIRK</sequence>
<organism evidence="1 2">
    <name type="scientific">Aspergillus granulosus</name>
    <dbReference type="NCBI Taxonomy" id="176169"/>
    <lineage>
        <taxon>Eukaryota</taxon>
        <taxon>Fungi</taxon>
        <taxon>Dikarya</taxon>
        <taxon>Ascomycota</taxon>
        <taxon>Pezizomycotina</taxon>
        <taxon>Eurotiomycetes</taxon>
        <taxon>Eurotiomycetidae</taxon>
        <taxon>Eurotiales</taxon>
        <taxon>Aspergillaceae</taxon>
        <taxon>Aspergillus</taxon>
        <taxon>Aspergillus subgen. Nidulantes</taxon>
    </lineage>
</organism>
<protein>
    <submittedName>
        <fullName evidence="1">Uncharacterized protein</fullName>
    </submittedName>
</protein>
<dbReference type="Proteomes" id="UP001610334">
    <property type="component" value="Unassembled WGS sequence"/>
</dbReference>
<proteinExistence type="predicted"/>